<dbReference type="InterPro" id="IPR000835">
    <property type="entry name" value="HTH_MarR-typ"/>
</dbReference>
<reference evidence="2 3" key="1">
    <citation type="journal article" date="2005" name="J. Bacteriol.">
        <title>Complete genome sequence and analysis of the multiresistant nosocomial pathogen Corynebacterium jeikeium K411, a lipid-requiring bacterium of the human skin flora.</title>
        <authorList>
            <person name="Tauch A."/>
            <person name="Kaiser O."/>
            <person name="Hain T."/>
            <person name="Goesmann A."/>
            <person name="Weisshaar B."/>
            <person name="Albersmeier A."/>
            <person name="Bekel T."/>
            <person name="Bischoff N."/>
            <person name="Brune I."/>
            <person name="Chakraborty T."/>
            <person name="Kalinowski J."/>
            <person name="Meyer F."/>
            <person name="Rupp O."/>
            <person name="Schneiker S."/>
            <person name="Viehoever P."/>
            <person name="Puehler A."/>
        </authorList>
    </citation>
    <scope>NUCLEOTIDE SEQUENCE [LARGE SCALE GENOMIC DNA]</scope>
    <source>
        <strain evidence="2 3">K411</strain>
    </source>
</reference>
<dbReference type="Proteomes" id="UP000000545">
    <property type="component" value="Chromosome"/>
</dbReference>
<feature type="domain" description="HTH marR-type" evidence="1">
    <location>
        <begin position="8"/>
        <end position="145"/>
    </location>
</feature>
<dbReference type="GO" id="GO:0003700">
    <property type="term" value="F:DNA-binding transcription factor activity"/>
    <property type="evidence" value="ECO:0007669"/>
    <property type="project" value="InterPro"/>
</dbReference>
<dbReference type="OrthoDB" id="2600321at2"/>
<dbReference type="SUPFAM" id="SSF46785">
    <property type="entry name" value="Winged helix' DNA-binding domain"/>
    <property type="match status" value="1"/>
</dbReference>
<dbReference type="HOGENOM" id="CLU_083287_18_5_11"/>
<evidence type="ECO:0000313" key="3">
    <source>
        <dbReference type="Proteomes" id="UP000000545"/>
    </source>
</evidence>
<dbReference type="EMBL" id="CR931997">
    <property type="protein sequence ID" value="CAI38131.1"/>
    <property type="molecule type" value="Genomic_DNA"/>
</dbReference>
<evidence type="ECO:0000259" key="1">
    <source>
        <dbReference type="PROSITE" id="PS50995"/>
    </source>
</evidence>
<accession>Q4JSS6</accession>
<dbReference type="GO" id="GO:0006950">
    <property type="term" value="P:response to stress"/>
    <property type="evidence" value="ECO:0007669"/>
    <property type="project" value="TreeGrafter"/>
</dbReference>
<dbReference type="eggNOG" id="COG1846">
    <property type="taxonomic scope" value="Bacteria"/>
</dbReference>
<evidence type="ECO:0000313" key="2">
    <source>
        <dbReference type="EMBL" id="CAI38131.1"/>
    </source>
</evidence>
<protein>
    <submittedName>
        <fullName evidence="2">Putative transcriptional regulator (MarR family)</fullName>
    </submittedName>
</protein>
<organism evidence="2 3">
    <name type="scientific">Corynebacterium jeikeium (strain K411)</name>
    <dbReference type="NCBI Taxonomy" id="306537"/>
    <lineage>
        <taxon>Bacteria</taxon>
        <taxon>Bacillati</taxon>
        <taxon>Actinomycetota</taxon>
        <taxon>Actinomycetes</taxon>
        <taxon>Mycobacteriales</taxon>
        <taxon>Corynebacteriaceae</taxon>
        <taxon>Corynebacterium</taxon>
    </lineage>
</organism>
<dbReference type="SMART" id="SM00347">
    <property type="entry name" value="HTH_MARR"/>
    <property type="match status" value="1"/>
</dbReference>
<dbReference type="PANTHER" id="PTHR33164:SF43">
    <property type="entry name" value="HTH-TYPE TRANSCRIPTIONAL REPRESSOR YETL"/>
    <property type="match status" value="1"/>
</dbReference>
<dbReference type="PANTHER" id="PTHR33164">
    <property type="entry name" value="TRANSCRIPTIONAL REGULATOR, MARR FAMILY"/>
    <property type="match status" value="1"/>
</dbReference>
<dbReference type="InterPro" id="IPR036388">
    <property type="entry name" value="WH-like_DNA-bd_sf"/>
</dbReference>
<dbReference type="KEGG" id="cjk:jk1950"/>
<proteinExistence type="predicted"/>
<dbReference type="PROSITE" id="PS50995">
    <property type="entry name" value="HTH_MARR_2"/>
    <property type="match status" value="1"/>
</dbReference>
<sequence>MNNIIADHPEEFRYLILALQRQGNRQLNALFSQLELTNSQAEAIEIIGTYGPMSTREVGDYLICESGSPSRLLATLAEKRLTMTSQSAEDKRITLHALTPAGREMTTAITNLKREFHEGIRTTLKNAPSAHPQDILTQLTHLLTDPSLSAAMQKRYPHLFDKLPPPASAEKTKP</sequence>
<dbReference type="GeneID" id="92739577"/>
<name>Q4JSS6_CORJK</name>
<dbReference type="InterPro" id="IPR036390">
    <property type="entry name" value="WH_DNA-bd_sf"/>
</dbReference>
<dbReference type="Gene3D" id="1.10.10.10">
    <property type="entry name" value="Winged helix-like DNA-binding domain superfamily/Winged helix DNA-binding domain"/>
    <property type="match status" value="1"/>
</dbReference>
<dbReference type="AlphaFoldDB" id="Q4JSS6"/>
<gene>
    <name evidence="2" type="ordered locus">jk1950</name>
</gene>
<dbReference type="STRING" id="306537.jk1950"/>
<keyword evidence="3" id="KW-1185">Reference proteome</keyword>
<dbReference type="RefSeq" id="WP_005292225.1">
    <property type="nucleotide sequence ID" value="NC_007164.1"/>
</dbReference>
<dbReference type="InterPro" id="IPR039422">
    <property type="entry name" value="MarR/SlyA-like"/>
</dbReference>
<dbReference type="Pfam" id="PF13463">
    <property type="entry name" value="HTH_27"/>
    <property type="match status" value="1"/>
</dbReference>